<dbReference type="GO" id="GO:0003677">
    <property type="term" value="F:DNA binding"/>
    <property type="evidence" value="ECO:0007669"/>
    <property type="project" value="InterPro"/>
</dbReference>
<evidence type="ECO:0000313" key="3">
    <source>
        <dbReference type="Proteomes" id="UP000294513"/>
    </source>
</evidence>
<accession>A0A4R5AR84</accession>
<dbReference type="InterPro" id="IPR043917">
    <property type="entry name" value="DUF5753"/>
</dbReference>
<dbReference type="Pfam" id="PF19054">
    <property type="entry name" value="DUF5753"/>
    <property type="match status" value="1"/>
</dbReference>
<feature type="domain" description="HTH cro/C1-type" evidence="1">
    <location>
        <begin position="98"/>
        <end position="153"/>
    </location>
</feature>
<proteinExistence type="predicted"/>
<dbReference type="OrthoDB" id="5177725at2"/>
<evidence type="ECO:0000313" key="2">
    <source>
        <dbReference type="EMBL" id="TDD74279.1"/>
    </source>
</evidence>
<dbReference type="SMART" id="SM00530">
    <property type="entry name" value="HTH_XRE"/>
    <property type="match status" value="1"/>
</dbReference>
<name>A0A4R5AR84_9ACTN</name>
<dbReference type="InterPro" id="IPR010982">
    <property type="entry name" value="Lambda_DNA-bd_dom_sf"/>
</dbReference>
<dbReference type="PROSITE" id="PS50943">
    <property type="entry name" value="HTH_CROC1"/>
    <property type="match status" value="1"/>
</dbReference>
<protein>
    <submittedName>
        <fullName evidence="2">XRE family transcriptional regulator</fullName>
    </submittedName>
</protein>
<evidence type="ECO:0000259" key="1">
    <source>
        <dbReference type="PROSITE" id="PS50943"/>
    </source>
</evidence>
<reference evidence="2 3" key="1">
    <citation type="submission" date="2019-03" db="EMBL/GenBank/DDBJ databases">
        <title>Draft genome sequences of novel Actinobacteria.</title>
        <authorList>
            <person name="Sahin N."/>
            <person name="Ay H."/>
            <person name="Saygin H."/>
        </authorList>
    </citation>
    <scope>NUCLEOTIDE SEQUENCE [LARGE SCALE GENOMIC DNA]</scope>
    <source>
        <strain evidence="2 3">H3C3</strain>
    </source>
</reference>
<dbReference type="Pfam" id="PF13560">
    <property type="entry name" value="HTH_31"/>
    <property type="match status" value="1"/>
</dbReference>
<keyword evidence="3" id="KW-1185">Reference proteome</keyword>
<dbReference type="Gene3D" id="1.10.260.40">
    <property type="entry name" value="lambda repressor-like DNA-binding domains"/>
    <property type="match status" value="1"/>
</dbReference>
<organism evidence="2 3">
    <name type="scientific">Actinomadura rubrisoli</name>
    <dbReference type="NCBI Taxonomy" id="2530368"/>
    <lineage>
        <taxon>Bacteria</taxon>
        <taxon>Bacillati</taxon>
        <taxon>Actinomycetota</taxon>
        <taxon>Actinomycetes</taxon>
        <taxon>Streptosporangiales</taxon>
        <taxon>Thermomonosporaceae</taxon>
        <taxon>Actinomadura</taxon>
    </lineage>
</organism>
<comment type="caution">
    <text evidence="2">The sequence shown here is derived from an EMBL/GenBank/DDBJ whole genome shotgun (WGS) entry which is preliminary data.</text>
</comment>
<dbReference type="SUPFAM" id="SSF47413">
    <property type="entry name" value="lambda repressor-like DNA-binding domains"/>
    <property type="match status" value="1"/>
</dbReference>
<dbReference type="CDD" id="cd00093">
    <property type="entry name" value="HTH_XRE"/>
    <property type="match status" value="1"/>
</dbReference>
<sequence>MPVPTTLRTRTHRSCAPSLERRLLSADKPAVGGEDDRLRGASVLVWTSQSAVEAHRSVCAGAVVKALQPDGVPEPRPRVHDPAHSGPTVLRILLGGQLRRLRETKGISPKDAGEAIRASPSKISRLELGRVGFKKRDVADLLTLYGVVAAEEREPLLDLAERANRPGWWQRYNDILPPWFEVYIGLEEAASALRVHETRFVPELLQTEDYARAALELGHPLASATEIERRVKVLTRRQRILRRPEPPQLWVLVDEAALRHPIGDREIMRAQIAALIDAVGSKGVTLQIVPPSRSAVTAMGGAFSLLRFAEPSLPDVVYIEQLTSALYLDKTTDLLVYKRHLDRQSVNASPPGATKELLTAMLDGLR</sequence>
<gene>
    <name evidence="2" type="ORF">E1298_32800</name>
</gene>
<dbReference type="Proteomes" id="UP000294513">
    <property type="component" value="Unassembled WGS sequence"/>
</dbReference>
<dbReference type="InterPro" id="IPR001387">
    <property type="entry name" value="Cro/C1-type_HTH"/>
</dbReference>
<dbReference type="AlphaFoldDB" id="A0A4R5AR84"/>
<dbReference type="EMBL" id="SMKU01000239">
    <property type="protein sequence ID" value="TDD74279.1"/>
    <property type="molecule type" value="Genomic_DNA"/>
</dbReference>